<dbReference type="GO" id="GO:0003700">
    <property type="term" value="F:DNA-binding transcription factor activity"/>
    <property type="evidence" value="ECO:0007669"/>
    <property type="project" value="InterPro"/>
</dbReference>
<sequence>MDFKQIEAFVNVVRFKSFSRAADATFFTQPTISTHISSLEKELNTKLLDRKGRTVEMTPHGQKFYQYAVEMVNARAQAIEALDNGDDNLDGVLELQTSTVPGIAFLPEVIRKFTDAHPCTQFYIEMNDSKATVESLLERRGEIGFIGEYVAEPGIEVHEIFHDRSVLLVPGTYETDKDTITLEEMSKLPLIWRENGSATRKSFEDTVASKGFDKNNFRVISRTNDLNLIMRLVANNVGAAILSEKTVNKVVRSEEFKVLKIDGFDKLRSFYMITLKNVFLSPVAEAFRKFVLENAEQHK</sequence>
<dbReference type="SUPFAM" id="SSF53850">
    <property type="entry name" value="Periplasmic binding protein-like II"/>
    <property type="match status" value="1"/>
</dbReference>
<dbReference type="InterPro" id="IPR036390">
    <property type="entry name" value="WH_DNA-bd_sf"/>
</dbReference>
<accession>A0A223ARQ5</accession>
<keyword evidence="7" id="KW-1185">Reference proteome</keyword>
<evidence type="ECO:0000313" key="6">
    <source>
        <dbReference type="EMBL" id="ASS37661.1"/>
    </source>
</evidence>
<dbReference type="InterPro" id="IPR036388">
    <property type="entry name" value="WH-like_DNA-bd_sf"/>
</dbReference>
<dbReference type="InterPro" id="IPR005119">
    <property type="entry name" value="LysR_subst-bd"/>
</dbReference>
<dbReference type="NCBIfam" id="NF040786">
    <property type="entry name" value="LysR_Sec_metab"/>
    <property type="match status" value="1"/>
</dbReference>
<evidence type="ECO:0000256" key="2">
    <source>
        <dbReference type="ARBA" id="ARBA00023015"/>
    </source>
</evidence>
<dbReference type="OrthoDB" id="9785745at2"/>
<dbReference type="InterPro" id="IPR000847">
    <property type="entry name" value="LysR_HTH_N"/>
</dbReference>
<dbReference type="Gene3D" id="1.10.10.10">
    <property type="entry name" value="Winged helix-like DNA-binding domain superfamily/Winged helix DNA-binding domain"/>
    <property type="match status" value="1"/>
</dbReference>
<gene>
    <name evidence="6" type="ORF">AXF17_03805</name>
</gene>
<comment type="similarity">
    <text evidence="1">Belongs to the LysR transcriptional regulatory family.</text>
</comment>
<dbReference type="SUPFAM" id="SSF46785">
    <property type="entry name" value="Winged helix' DNA-binding domain"/>
    <property type="match status" value="1"/>
</dbReference>
<dbReference type="Gene3D" id="3.40.190.290">
    <property type="match status" value="1"/>
</dbReference>
<dbReference type="GO" id="GO:0000976">
    <property type="term" value="F:transcription cis-regulatory region binding"/>
    <property type="evidence" value="ECO:0007669"/>
    <property type="project" value="TreeGrafter"/>
</dbReference>
<evidence type="ECO:0000256" key="4">
    <source>
        <dbReference type="ARBA" id="ARBA00023163"/>
    </source>
</evidence>
<feature type="domain" description="HTH lysR-type" evidence="5">
    <location>
        <begin position="1"/>
        <end position="58"/>
    </location>
</feature>
<dbReference type="InterPro" id="IPR047788">
    <property type="entry name" value="LysR-like_Sec_metab"/>
</dbReference>
<dbReference type="PANTHER" id="PTHR30126">
    <property type="entry name" value="HTH-TYPE TRANSCRIPTIONAL REGULATOR"/>
    <property type="match status" value="1"/>
</dbReference>
<evidence type="ECO:0000256" key="3">
    <source>
        <dbReference type="ARBA" id="ARBA00023125"/>
    </source>
</evidence>
<organism evidence="6 7">
    <name type="scientific">Mogibacterium pumilum</name>
    <dbReference type="NCBI Taxonomy" id="86332"/>
    <lineage>
        <taxon>Bacteria</taxon>
        <taxon>Bacillati</taxon>
        <taxon>Bacillota</taxon>
        <taxon>Clostridia</taxon>
        <taxon>Peptostreptococcales</taxon>
        <taxon>Anaerovoracaceae</taxon>
        <taxon>Mogibacterium</taxon>
    </lineage>
</organism>
<dbReference type="PROSITE" id="PS50931">
    <property type="entry name" value="HTH_LYSR"/>
    <property type="match status" value="1"/>
</dbReference>
<keyword evidence="2" id="KW-0805">Transcription regulation</keyword>
<dbReference type="FunFam" id="1.10.10.10:FF:000001">
    <property type="entry name" value="LysR family transcriptional regulator"/>
    <property type="match status" value="1"/>
</dbReference>
<evidence type="ECO:0000256" key="1">
    <source>
        <dbReference type="ARBA" id="ARBA00009437"/>
    </source>
</evidence>
<evidence type="ECO:0000259" key="5">
    <source>
        <dbReference type="PROSITE" id="PS50931"/>
    </source>
</evidence>
<keyword evidence="4" id="KW-0804">Transcription</keyword>
<dbReference type="AlphaFoldDB" id="A0A223ARQ5"/>
<dbReference type="Proteomes" id="UP000214689">
    <property type="component" value="Chromosome"/>
</dbReference>
<name>A0A223ARQ5_9FIRM</name>
<dbReference type="Pfam" id="PF00126">
    <property type="entry name" value="HTH_1"/>
    <property type="match status" value="1"/>
</dbReference>
<dbReference type="RefSeq" id="WP_094233891.1">
    <property type="nucleotide sequence ID" value="NZ_CP016199.1"/>
</dbReference>
<dbReference type="EMBL" id="CP016199">
    <property type="protein sequence ID" value="ASS37661.1"/>
    <property type="molecule type" value="Genomic_DNA"/>
</dbReference>
<dbReference type="PANTHER" id="PTHR30126:SF64">
    <property type="entry name" value="HTH-TYPE TRANSCRIPTIONAL REGULATOR CITR"/>
    <property type="match status" value="1"/>
</dbReference>
<dbReference type="Pfam" id="PF03466">
    <property type="entry name" value="LysR_substrate"/>
    <property type="match status" value="1"/>
</dbReference>
<protein>
    <recommendedName>
        <fullName evidence="5">HTH lysR-type domain-containing protein</fullName>
    </recommendedName>
</protein>
<proteinExistence type="inferred from homology"/>
<keyword evidence="3" id="KW-0238">DNA-binding</keyword>
<reference evidence="7" key="1">
    <citation type="submission" date="2016-05" db="EMBL/GenBank/DDBJ databases">
        <authorList>
            <person name="Holder M.E."/>
            <person name="Ajami N.J."/>
            <person name="Petrosino J.F."/>
        </authorList>
    </citation>
    <scope>NUCLEOTIDE SEQUENCE [LARGE SCALE GENOMIC DNA]</scope>
    <source>
        <strain evidence="7">ATCC 700696</strain>
    </source>
</reference>
<evidence type="ECO:0000313" key="7">
    <source>
        <dbReference type="Proteomes" id="UP000214689"/>
    </source>
</evidence>
<dbReference type="PRINTS" id="PR00039">
    <property type="entry name" value="HTHLYSR"/>
</dbReference>